<accession>A0A372NN04</accession>
<comment type="caution">
    <text evidence="2">The sequence shown here is derived from an EMBL/GenBank/DDBJ whole genome shotgun (WGS) entry which is preliminary data.</text>
</comment>
<dbReference type="RefSeq" id="WP_117394232.1">
    <property type="nucleotide sequence ID" value="NZ_QWDC01000007.1"/>
</dbReference>
<proteinExistence type="predicted"/>
<evidence type="ECO:0000313" key="3">
    <source>
        <dbReference type="Proteomes" id="UP000264217"/>
    </source>
</evidence>
<evidence type="ECO:0000313" key="2">
    <source>
        <dbReference type="EMBL" id="RFZ89977.1"/>
    </source>
</evidence>
<organism evidence="2 3">
    <name type="scientific">Mucilaginibacter conchicola</name>
    <dbReference type="NCBI Taxonomy" id="2303333"/>
    <lineage>
        <taxon>Bacteria</taxon>
        <taxon>Pseudomonadati</taxon>
        <taxon>Bacteroidota</taxon>
        <taxon>Sphingobacteriia</taxon>
        <taxon>Sphingobacteriales</taxon>
        <taxon>Sphingobacteriaceae</taxon>
        <taxon>Mucilaginibacter</taxon>
    </lineage>
</organism>
<name>A0A372NN04_9SPHI</name>
<reference evidence="2 3" key="1">
    <citation type="submission" date="2018-08" db="EMBL/GenBank/DDBJ databases">
        <title>Mucilaginibacter sp. MYSH2.</title>
        <authorList>
            <person name="Seo T."/>
        </authorList>
    </citation>
    <scope>NUCLEOTIDE SEQUENCE [LARGE SCALE GENOMIC DNA]</scope>
    <source>
        <strain evidence="2 3">MYSH2</strain>
    </source>
</reference>
<evidence type="ECO:0000256" key="1">
    <source>
        <dbReference type="SAM" id="Phobius"/>
    </source>
</evidence>
<dbReference type="Proteomes" id="UP000264217">
    <property type="component" value="Unassembled WGS sequence"/>
</dbReference>
<dbReference type="AlphaFoldDB" id="A0A372NN04"/>
<keyword evidence="3" id="KW-1185">Reference proteome</keyword>
<keyword evidence="1" id="KW-1133">Transmembrane helix</keyword>
<sequence>MATTRSRNKWLVIVIALVIIIGVLWLYSNRNAQKKHDQLAYNCKNKVWYSVPQLQFKGFAPETKTAVTIKRKGEQITNKLQLKQAKANNDSLAFELVAIEADSTVINKSDTILITIGNEKHTIYGFNSNSYYGDHHILFCDELYQMDGKPFRTTELNWIYKKK</sequence>
<gene>
    <name evidence="2" type="ORF">D0C36_23760</name>
</gene>
<feature type="transmembrane region" description="Helical" evidence="1">
    <location>
        <begin position="10"/>
        <end position="28"/>
    </location>
</feature>
<keyword evidence="1" id="KW-0472">Membrane</keyword>
<keyword evidence="1" id="KW-0812">Transmembrane</keyword>
<dbReference type="EMBL" id="QWDC01000007">
    <property type="protein sequence ID" value="RFZ89977.1"/>
    <property type="molecule type" value="Genomic_DNA"/>
</dbReference>
<protein>
    <submittedName>
        <fullName evidence="2">Uncharacterized protein</fullName>
    </submittedName>
</protein>